<feature type="coiled-coil region" evidence="1">
    <location>
        <begin position="474"/>
        <end position="501"/>
    </location>
</feature>
<sequence length="710" mass="75770">MARVLPDGLPPSARMRRAERRADAAAGRVARGSGLRPSTVADMRDFLLGARAQGRALQLRTQLPPLALALACFAASIGIASTLARSPAAETVSIVLYVASVWVLLFSPQPSRRVEVVACSAWIVFAAACGCAMTARQLPLSIGLVVKPCAEVDTCCGLVEIARHAELLAGDAPCWFLGWHLAWRFEFRAACVVPLAACVSASLVRFLLAARALKARVPRALLDTVWSTLGVTTCCLAVGELGSALAMLAAGVLRANVLEFALDCVRAVAFAGMAAFTWVRDPAKFGEIDAFISHSWRSDGAAKWVLLQAYREEFKRGSGGREPTIWLDKACLSPDDLDTQLALLPVFVASCKSFVVVLMPSYLERLWCVVELFVWMHVGDPQATVLLCAGWPRAAAEADASPPSNGAAKHARATERRLDAEQRAFTRAAARVTSFRVEQAECNGWRTAERLLSMIGIGFGGLAAFDAVVRAMLRERLDASAEQLEHGMRRARRASERLSRTFKFGPMPAKKQKVGSAADAVNGSDAPTDVFAQVLELANALRQDMRGYTEGLTQCGGPIDRIDQRLRRMERAMNAEPTVACVTGGLVGGSTDAAHSAVGTAAVWRIRFVPDRERLLHDVEAQLLAHVIAALPTERDENAAARCCRRLRAAVSHKRDVLAKTSAAGAAGAAAPPPGAAAASGGGGKGAAKCGEGQKHAHGKRPAAKQRLKR</sequence>
<comment type="caution">
    <text evidence="3">The sequence shown here is derived from an EMBL/GenBank/DDBJ whole genome shotgun (WGS) entry which is preliminary data.</text>
</comment>
<accession>A0A8J5X3W3</accession>
<feature type="region of interest" description="Disordered" evidence="2">
    <location>
        <begin position="664"/>
        <end position="710"/>
    </location>
</feature>
<proteinExistence type="predicted"/>
<dbReference type="Proteomes" id="UP000751190">
    <property type="component" value="Unassembled WGS sequence"/>
</dbReference>
<evidence type="ECO:0000256" key="1">
    <source>
        <dbReference type="SAM" id="Coils"/>
    </source>
</evidence>
<evidence type="ECO:0000313" key="3">
    <source>
        <dbReference type="EMBL" id="KAG8456949.1"/>
    </source>
</evidence>
<evidence type="ECO:0008006" key="5">
    <source>
        <dbReference type="Google" id="ProtNLM"/>
    </source>
</evidence>
<gene>
    <name evidence="3" type="ORF">KFE25_009836</name>
</gene>
<dbReference type="EMBL" id="JAGTXO010000095">
    <property type="protein sequence ID" value="KAG8456949.1"/>
    <property type="molecule type" value="Genomic_DNA"/>
</dbReference>
<name>A0A8J5X3W3_DIALT</name>
<feature type="compositionally biased region" description="Basic residues" evidence="2">
    <location>
        <begin position="696"/>
        <end position="710"/>
    </location>
</feature>
<evidence type="ECO:0000313" key="4">
    <source>
        <dbReference type="Proteomes" id="UP000751190"/>
    </source>
</evidence>
<dbReference type="AlphaFoldDB" id="A0A8J5X3W3"/>
<evidence type="ECO:0000256" key="2">
    <source>
        <dbReference type="SAM" id="MobiDB-lite"/>
    </source>
</evidence>
<reference evidence="3" key="1">
    <citation type="submission" date="2021-05" db="EMBL/GenBank/DDBJ databases">
        <title>The genome of the haptophyte Pavlova lutheri (Diacronema luteri, Pavlovales) - a model for lipid biosynthesis in eukaryotic algae.</title>
        <authorList>
            <person name="Hulatt C.J."/>
            <person name="Posewitz M.C."/>
        </authorList>
    </citation>
    <scope>NUCLEOTIDE SEQUENCE</scope>
    <source>
        <strain evidence="3">NIVA-4/92</strain>
    </source>
</reference>
<protein>
    <recommendedName>
        <fullName evidence="5">TIR domain-containing protein</fullName>
    </recommendedName>
</protein>
<organism evidence="3 4">
    <name type="scientific">Diacronema lutheri</name>
    <name type="common">Unicellular marine alga</name>
    <name type="synonym">Monochrysis lutheri</name>
    <dbReference type="NCBI Taxonomy" id="2081491"/>
    <lineage>
        <taxon>Eukaryota</taxon>
        <taxon>Haptista</taxon>
        <taxon>Haptophyta</taxon>
        <taxon>Pavlovophyceae</taxon>
        <taxon>Pavlovales</taxon>
        <taxon>Pavlovaceae</taxon>
        <taxon>Diacronema</taxon>
    </lineage>
</organism>
<keyword evidence="1" id="KW-0175">Coiled coil</keyword>
<keyword evidence="4" id="KW-1185">Reference proteome</keyword>